<accession>A0ACD0NXB7</accession>
<reference evidence="1 2" key="1">
    <citation type="journal article" date="2018" name="Mol. Biol. Evol.">
        <title>Broad Genomic Sampling Reveals a Smut Pathogenic Ancestry of the Fungal Clade Ustilaginomycotina.</title>
        <authorList>
            <person name="Kijpornyongpan T."/>
            <person name="Mondo S.J."/>
            <person name="Barry K."/>
            <person name="Sandor L."/>
            <person name="Lee J."/>
            <person name="Lipzen A."/>
            <person name="Pangilinan J."/>
            <person name="LaButti K."/>
            <person name="Hainaut M."/>
            <person name="Henrissat B."/>
            <person name="Grigoriev I.V."/>
            <person name="Spatafora J.W."/>
            <person name="Aime M.C."/>
        </authorList>
    </citation>
    <scope>NUCLEOTIDE SEQUENCE [LARGE SCALE GENOMIC DNA]</scope>
    <source>
        <strain evidence="1 2">SA 807</strain>
    </source>
</reference>
<dbReference type="EMBL" id="KZ819928">
    <property type="protein sequence ID" value="PWN50474.1"/>
    <property type="molecule type" value="Genomic_DNA"/>
</dbReference>
<name>A0ACD0NXB7_9BASI</name>
<organism evidence="1 2">
    <name type="scientific">Violaceomyces palustris</name>
    <dbReference type="NCBI Taxonomy" id="1673888"/>
    <lineage>
        <taxon>Eukaryota</taxon>
        <taxon>Fungi</taxon>
        <taxon>Dikarya</taxon>
        <taxon>Basidiomycota</taxon>
        <taxon>Ustilaginomycotina</taxon>
        <taxon>Ustilaginomycetes</taxon>
        <taxon>Violaceomycetales</taxon>
        <taxon>Violaceomycetaceae</taxon>
        <taxon>Violaceomyces</taxon>
    </lineage>
</organism>
<evidence type="ECO:0000313" key="1">
    <source>
        <dbReference type="EMBL" id="PWN50474.1"/>
    </source>
</evidence>
<evidence type="ECO:0000313" key="2">
    <source>
        <dbReference type="Proteomes" id="UP000245626"/>
    </source>
</evidence>
<keyword evidence="2" id="KW-1185">Reference proteome</keyword>
<gene>
    <name evidence="1" type="ORF">IE53DRAFT_387211</name>
</gene>
<proteinExistence type="predicted"/>
<protein>
    <submittedName>
        <fullName evidence="1">BOP1NT-domain-containing protein</fullName>
    </submittedName>
</protein>
<dbReference type="Proteomes" id="UP000245626">
    <property type="component" value="Unassembled WGS sequence"/>
</dbReference>
<sequence>MPPRAAKASSSSNPPSSFSSSSSSSSTQVKRKRNHVKPAETALLSQQPKGAFATKTAKGKARDASTRPAQKDALELIPESSVEGIQAPDDDDEEEEKSQGERNGGEEDGEEEEDQEEFPEIDTTQSDQEDEEENVDGGQDGDQDVEEEEEEEQDDDDDDDQDIMAELQDEEDGDEEGYNSSDIDNWDSEAEDERAEAFAARDDASDTSIEQELNRMVKRATEKPDESDRKTNLLGIDQRLAARAVADDKNPDGSSKGIFKRSEITGEMKRVYPEIEADYDSDSSTEDAPNRVGNVPMEWYDDLPHIGYDIDGRKIMRPAKGDELDRFLETVDGDGNAWYSAEDKLMGKDTKLTDEELDIIRRLQRAEIPDGEYDPYEPTIEWFTGKGMEMVTPLTGRPEPKRRFVPSKWEHKKIMKIVRAIRQGRIVPRAPNTSKPQFFNIWSDADQERADHPMHMPAPKLPLPGHAESYNPPAEYLFNEEETKEWKEAEPEDRKTNFLPAKYSALRLVPGYQNFVQERFERCLDLYLAPRMRRKRLDLTDPESLIPKLPSPRELRPFPTTTGLIYRHPSEVRVRCLSIDPKGNWLVTGAEDGKVRMWDLAIGRCTATWDINEGIAKSERGPVYGIEWCPNKNYSLFAATTSGRVTLVAPPQCSTTSVTATSTPSFIYATSAYQPAVDSNAAETATTGNKAPVKWTRPTESERKQGVAIHISLHNNSGTPKQISWHSKGDYFSTVCPEATGGSSSVLIHQVTKHRSQAPFKKASKGSSVQKIVFHPTKPHIFVATQRYVRVYDLTAQSLVKTLITGLKWISSIDVHPGGDNIIIGSYDKRLAWFDIDLSNRPYKTMRYHSKAIRSVSYHKSYPLFVSTSDDGTAQVFHGTVYNDFSKNPLIVPLKVLRGHEIRQALGVLDSKWHPNQPWLFTAGADGQVRLWTP</sequence>